<keyword evidence="3" id="KW-0808">Transferase</keyword>
<dbReference type="NCBIfam" id="NF033483">
    <property type="entry name" value="PknB_PASTA_kin"/>
    <property type="match status" value="1"/>
</dbReference>
<dbReference type="PROSITE" id="PS00107">
    <property type="entry name" value="PROTEIN_KINASE_ATP"/>
    <property type="match status" value="1"/>
</dbReference>
<dbReference type="GO" id="GO:0016301">
    <property type="term" value="F:kinase activity"/>
    <property type="evidence" value="ECO:0007669"/>
    <property type="project" value="UniProtKB-KW"/>
</dbReference>
<accession>A0ABT1WMJ8</accession>
<protein>
    <recommendedName>
        <fullName evidence="1">non-specific serine/threonine protein kinase</fullName>
        <ecNumber evidence="1">2.7.11.1</ecNumber>
    </recommendedName>
</protein>
<dbReference type="InterPro" id="IPR008271">
    <property type="entry name" value="Ser/Thr_kinase_AS"/>
</dbReference>
<evidence type="ECO:0000256" key="11">
    <source>
        <dbReference type="SAM" id="Phobius"/>
    </source>
</evidence>
<evidence type="ECO:0000259" key="13">
    <source>
        <dbReference type="PROSITE" id="PS51178"/>
    </source>
</evidence>
<evidence type="ECO:0000256" key="6">
    <source>
        <dbReference type="ARBA" id="ARBA00022840"/>
    </source>
</evidence>
<dbReference type="SMART" id="SM00220">
    <property type="entry name" value="S_TKc"/>
    <property type="match status" value="1"/>
</dbReference>
<dbReference type="InterPro" id="IPR011009">
    <property type="entry name" value="Kinase-like_dom_sf"/>
</dbReference>
<evidence type="ECO:0000256" key="9">
    <source>
        <dbReference type="PROSITE-ProRule" id="PRU10141"/>
    </source>
</evidence>
<feature type="domain" description="PASTA" evidence="13">
    <location>
        <begin position="436"/>
        <end position="503"/>
    </location>
</feature>
<dbReference type="Gene3D" id="2.60.40.2560">
    <property type="match status" value="1"/>
</dbReference>
<dbReference type="InterPro" id="IPR000719">
    <property type="entry name" value="Prot_kinase_dom"/>
</dbReference>
<evidence type="ECO:0000256" key="7">
    <source>
        <dbReference type="ARBA" id="ARBA00047899"/>
    </source>
</evidence>
<dbReference type="Gene3D" id="3.30.200.20">
    <property type="entry name" value="Phosphorylase Kinase, domain 1"/>
    <property type="match status" value="1"/>
</dbReference>
<comment type="catalytic activity">
    <reaction evidence="7">
        <text>L-threonyl-[protein] + ATP = O-phospho-L-threonyl-[protein] + ADP + H(+)</text>
        <dbReference type="Rhea" id="RHEA:46608"/>
        <dbReference type="Rhea" id="RHEA-COMP:11060"/>
        <dbReference type="Rhea" id="RHEA-COMP:11605"/>
        <dbReference type="ChEBI" id="CHEBI:15378"/>
        <dbReference type="ChEBI" id="CHEBI:30013"/>
        <dbReference type="ChEBI" id="CHEBI:30616"/>
        <dbReference type="ChEBI" id="CHEBI:61977"/>
        <dbReference type="ChEBI" id="CHEBI:456216"/>
        <dbReference type="EC" id="2.7.11.1"/>
    </reaction>
</comment>
<keyword evidence="5 14" id="KW-0418">Kinase</keyword>
<keyword evidence="4 9" id="KW-0547">Nucleotide-binding</keyword>
<sequence>MIEIGKKLGERYKILSLLGSGGMATVYLARDLILERDVAVKVLRYDFHENTDAMRRFQREALSATQLTHPNIVGVYDVGEENGSNYIVMEYVKGTDLKEYIQQKGPISPRESVVIMQQILSAIDIAHRNRIIHRDIKPQNILIDQNGVVKITDFGIAVALSETSLTQTNTLLGSVHYLSPEQARGGMATIRSDIYALGVVFFELLTGHVPFDGESAVSIALKHFQEPLPELTKIMPTIPQSLENIVLKATAKEPLVRYASCQEMQEDLSTALNPERLQEAKFIPQSFTGETKVLQPITSKRPPLKREVPKVTDVPYVQIDESDLEPPPVTPKNKKEKPKPKKKRKWPWILLLLLLALVGIVGALYMTTPKEIIVPDVSTLIEADASSRLKDVKLTVGDSILTESDTVEKGKVIETDPKAGAKVKEGATVSLKISTGTKLVKLEDYSNKDYEAVRDQLRDLGFTVEKAEEFSQTITSGKIISQSIAAGQSVDPAKQTIKLTVSKGLGPITLKDLSGYNRSAIQDYAKDNGLTVHFTEEASSSVEPGNLISQTPVAGTTIERGGSFSVVLSTGINQRVETREVTIPYLAAESNSSSHSSSSGSSSSSSSQVSSAPKPNNIEIYVEDSKSTFNSAYRTMQITETTTVDLTFTLQGDKVGKYKIVRDGVTIEEATVY</sequence>
<dbReference type="Gene3D" id="1.10.510.10">
    <property type="entry name" value="Transferase(Phosphotransferase) domain 1"/>
    <property type="match status" value="1"/>
</dbReference>
<feature type="binding site" evidence="9">
    <location>
        <position position="41"/>
    </location>
    <ligand>
        <name>ATP</name>
        <dbReference type="ChEBI" id="CHEBI:30616"/>
    </ligand>
</feature>
<feature type="region of interest" description="Disordered" evidence="10">
    <location>
        <begin position="589"/>
        <end position="616"/>
    </location>
</feature>
<evidence type="ECO:0000256" key="8">
    <source>
        <dbReference type="ARBA" id="ARBA00048679"/>
    </source>
</evidence>
<feature type="compositionally biased region" description="Low complexity" evidence="10">
    <location>
        <begin position="590"/>
        <end position="611"/>
    </location>
</feature>
<evidence type="ECO:0000256" key="10">
    <source>
        <dbReference type="SAM" id="MobiDB-lite"/>
    </source>
</evidence>
<keyword evidence="2" id="KW-0723">Serine/threonine-protein kinase</keyword>
<keyword evidence="11" id="KW-0812">Transmembrane</keyword>
<evidence type="ECO:0000259" key="12">
    <source>
        <dbReference type="PROSITE" id="PS50011"/>
    </source>
</evidence>
<keyword evidence="15" id="KW-1185">Reference proteome</keyword>
<dbReference type="PROSITE" id="PS51178">
    <property type="entry name" value="PASTA"/>
    <property type="match status" value="3"/>
</dbReference>
<dbReference type="PROSITE" id="PS00108">
    <property type="entry name" value="PROTEIN_KINASE_ST"/>
    <property type="match status" value="1"/>
</dbReference>
<keyword evidence="11" id="KW-0472">Membrane</keyword>
<dbReference type="SUPFAM" id="SSF56112">
    <property type="entry name" value="Protein kinase-like (PK-like)"/>
    <property type="match status" value="1"/>
</dbReference>
<proteinExistence type="predicted"/>
<feature type="domain" description="Protein kinase" evidence="12">
    <location>
        <begin position="12"/>
        <end position="272"/>
    </location>
</feature>
<gene>
    <name evidence="14" type="primary">pknB</name>
    <name evidence="14" type="ORF">NPA36_04110</name>
</gene>
<dbReference type="SMART" id="SM00740">
    <property type="entry name" value="PASTA"/>
    <property type="match status" value="3"/>
</dbReference>
<dbReference type="CDD" id="cd06577">
    <property type="entry name" value="PASTA_pknB"/>
    <property type="match status" value="3"/>
</dbReference>
<evidence type="ECO:0000256" key="5">
    <source>
        <dbReference type="ARBA" id="ARBA00022777"/>
    </source>
</evidence>
<feature type="transmembrane region" description="Helical" evidence="11">
    <location>
        <begin position="346"/>
        <end position="366"/>
    </location>
</feature>
<organism evidence="14 15">
    <name type="scientific">Granulicatella seriolae</name>
    <dbReference type="NCBI Taxonomy" id="2967226"/>
    <lineage>
        <taxon>Bacteria</taxon>
        <taxon>Bacillati</taxon>
        <taxon>Bacillota</taxon>
        <taxon>Bacilli</taxon>
        <taxon>Lactobacillales</taxon>
        <taxon>Carnobacteriaceae</taxon>
        <taxon>Granulicatella</taxon>
    </lineage>
</organism>
<comment type="caution">
    <text evidence="14">The sequence shown here is derived from an EMBL/GenBank/DDBJ whole genome shotgun (WGS) entry which is preliminary data.</text>
</comment>
<dbReference type="Pfam" id="PF00069">
    <property type="entry name" value="Pkinase"/>
    <property type="match status" value="1"/>
</dbReference>
<feature type="region of interest" description="Disordered" evidence="10">
    <location>
        <begin position="317"/>
        <end position="340"/>
    </location>
</feature>
<name>A0ABT1WMJ8_9LACT</name>
<keyword evidence="6 9" id="KW-0067">ATP-binding</keyword>
<evidence type="ECO:0000256" key="3">
    <source>
        <dbReference type="ARBA" id="ARBA00022679"/>
    </source>
</evidence>
<dbReference type="Pfam" id="PF03793">
    <property type="entry name" value="PASTA"/>
    <property type="match status" value="3"/>
</dbReference>
<evidence type="ECO:0000313" key="15">
    <source>
        <dbReference type="Proteomes" id="UP001059480"/>
    </source>
</evidence>
<keyword evidence="11" id="KW-1133">Transmembrane helix</keyword>
<evidence type="ECO:0000256" key="1">
    <source>
        <dbReference type="ARBA" id="ARBA00012513"/>
    </source>
</evidence>
<feature type="domain" description="PASTA" evidence="13">
    <location>
        <begin position="368"/>
        <end position="435"/>
    </location>
</feature>
<reference evidence="14" key="3">
    <citation type="journal article" date="2023" name="Microbiol. Resour. Announc.">
        <title>Draft Genome Sequence of Granulicatella sp. Strain S8, Isolated from a Marine Fish, Seriola quinqueradiata.</title>
        <authorList>
            <person name="Lee M."/>
            <person name="Farooq A."/>
            <person name="Jeong J.B."/>
            <person name="Jung M.Y."/>
        </authorList>
    </citation>
    <scope>NUCLEOTIDE SEQUENCE</scope>
    <source>
        <strain evidence="14">S8</strain>
    </source>
</reference>
<evidence type="ECO:0000256" key="4">
    <source>
        <dbReference type="ARBA" id="ARBA00022741"/>
    </source>
</evidence>
<dbReference type="Proteomes" id="UP001059480">
    <property type="component" value="Unassembled WGS sequence"/>
</dbReference>
<dbReference type="InterPro" id="IPR017441">
    <property type="entry name" value="Protein_kinase_ATP_BS"/>
</dbReference>
<reference evidence="14" key="2">
    <citation type="journal article" date="2023" name="Curr. Microbiol.">
        <title>Granulicatella seriolae sp. nov., a Novel Facultative Anaerobe Isolated from Yellowtail Marine Fish.</title>
        <authorList>
            <person name="Lee M."/>
            <person name="Choi Y.J."/>
            <person name="Farooq A."/>
            <person name="Jeong J.B."/>
            <person name="Jung M.Y."/>
        </authorList>
    </citation>
    <scope>NUCLEOTIDE SEQUENCE</scope>
    <source>
        <strain evidence="14">S8</strain>
    </source>
</reference>
<dbReference type="EMBL" id="JANHNZ010000003">
    <property type="protein sequence ID" value="MCQ9209728.1"/>
    <property type="molecule type" value="Genomic_DNA"/>
</dbReference>
<dbReference type="PROSITE" id="PS50011">
    <property type="entry name" value="PROTEIN_KINASE_DOM"/>
    <property type="match status" value="1"/>
</dbReference>
<dbReference type="Gene3D" id="3.30.10.20">
    <property type="match status" value="3"/>
</dbReference>
<evidence type="ECO:0000313" key="14">
    <source>
        <dbReference type="EMBL" id="MCQ9209728.1"/>
    </source>
</evidence>
<dbReference type="EC" id="2.7.11.1" evidence="1"/>
<dbReference type="InterPro" id="IPR005543">
    <property type="entry name" value="PASTA_dom"/>
</dbReference>
<evidence type="ECO:0000256" key="2">
    <source>
        <dbReference type="ARBA" id="ARBA00022527"/>
    </source>
</evidence>
<comment type="catalytic activity">
    <reaction evidence="8">
        <text>L-seryl-[protein] + ATP = O-phospho-L-seryl-[protein] + ADP + H(+)</text>
        <dbReference type="Rhea" id="RHEA:17989"/>
        <dbReference type="Rhea" id="RHEA-COMP:9863"/>
        <dbReference type="Rhea" id="RHEA-COMP:11604"/>
        <dbReference type="ChEBI" id="CHEBI:15378"/>
        <dbReference type="ChEBI" id="CHEBI:29999"/>
        <dbReference type="ChEBI" id="CHEBI:30616"/>
        <dbReference type="ChEBI" id="CHEBI:83421"/>
        <dbReference type="ChEBI" id="CHEBI:456216"/>
        <dbReference type="EC" id="2.7.11.1"/>
    </reaction>
</comment>
<dbReference type="CDD" id="cd14014">
    <property type="entry name" value="STKc_PknB_like"/>
    <property type="match status" value="1"/>
</dbReference>
<dbReference type="PANTHER" id="PTHR43289">
    <property type="entry name" value="MITOGEN-ACTIVATED PROTEIN KINASE KINASE KINASE 20-RELATED"/>
    <property type="match status" value="1"/>
</dbReference>
<feature type="domain" description="PASTA" evidence="13">
    <location>
        <begin position="506"/>
        <end position="570"/>
    </location>
</feature>
<dbReference type="RefSeq" id="WP_256944842.1">
    <property type="nucleotide sequence ID" value="NZ_JANHNZ010000003.1"/>
</dbReference>
<reference evidence="14" key="1">
    <citation type="submission" date="2022-07" db="EMBL/GenBank/DDBJ databases">
        <authorList>
            <person name="Jung M.-Y."/>
            <person name="Lee M."/>
        </authorList>
    </citation>
    <scope>NUCLEOTIDE SEQUENCE</scope>
    <source>
        <strain evidence="14">S8</strain>
    </source>
</reference>
<dbReference type="PANTHER" id="PTHR43289:SF34">
    <property type="entry name" value="SERINE_THREONINE-PROTEIN KINASE YBDM-RELATED"/>
    <property type="match status" value="1"/>
</dbReference>